<evidence type="ECO:0000256" key="4">
    <source>
        <dbReference type="ARBA" id="ARBA00022692"/>
    </source>
</evidence>
<dbReference type="PANTHER" id="PTHR30161:SF1">
    <property type="entry name" value="FLAGELLAR BIOSYNTHESIS PROTEIN FLHA-RELATED"/>
    <property type="match status" value="1"/>
</dbReference>
<dbReference type="InterPro" id="IPR042193">
    <property type="entry name" value="FHIPEP_3"/>
</dbReference>
<reference evidence="8 9" key="1">
    <citation type="submission" date="2024-07" db="EMBL/GenBank/DDBJ databases">
        <title>Draft Genome Sequence of Ferrimicrobium acidiphilum Strain YE2023, Isolated from a Pulp of Bioleach Reactor.</title>
        <authorList>
            <person name="Elkina Y.A."/>
            <person name="Bulaeva A.G."/>
            <person name="Beletsky A.V."/>
            <person name="Mardanov A.V."/>
        </authorList>
    </citation>
    <scope>NUCLEOTIDE SEQUENCE [LARGE SCALE GENOMIC DNA]</scope>
    <source>
        <strain evidence="8 9">YE2023</strain>
    </source>
</reference>
<keyword evidence="4 7" id="KW-0812">Transmembrane</keyword>
<dbReference type="InterPro" id="IPR042196">
    <property type="entry name" value="FHIPEP_4"/>
</dbReference>
<evidence type="ECO:0000256" key="1">
    <source>
        <dbReference type="ARBA" id="ARBA00004651"/>
    </source>
</evidence>
<sequence>MESTRLRRLALAVPIGIAVIVVMLVVPIPSQLLDILITANITFALVVLGVSLRVTDPLEFAAFPSVLLIATMFRLALNVSATRLVLLHAYAGSVIESFGHFVVGGSVVVGLVVFAILFIIQFVVITSGAGRVAEVGARFTLDAMPGKQMAIDADLNAGHIDEAEARRRRARISKEADFYGAMDGASKFIKGDAIAAAVITVINLIGGFIVGVVQHHLSVTQSIDTYSLLSVGDGLVSQIPALLLSIATGLVVTRTSNDADFGLDLLQQLLKQSVALQIAGGIIGTLGLLPGLPKLPFLLVGGAVFVIGWRVSKSPDRTEEIKTEALAEVAAPETAQDVVGVEILELELGFELLDVVDPSKGGDLLERVKGLRRKLAGELGFVLPPVRTHDNLDIGPTEYVIKIAETEVSRGKVPRDRVLAIGDNLDALPGEETVDPVFGLRARWIPPDYKTQAQVLGATVVDRSSVIVTHLSEVVQHHAGSLLTRQQTKEMLDALKRVAPVVVDELNTAQVAMGDIQRVLRELLDERVPVRNLPAIVEAIVDRYRSSKEPDALLDAAREALGGSISSAFAQDGRLAVVYLSSQLEMRFAESLVTVDGRRVLGIGMDEIMRLREEIRAAKMRAEIEGHEPVLVCMPAIRRALFQTLRTGDASISVLAVRELAPSLKLIQIGVIGDVEPATV</sequence>
<keyword evidence="9" id="KW-1185">Reference proteome</keyword>
<dbReference type="PIRSF" id="PIRSF005419">
    <property type="entry name" value="FlhA"/>
    <property type="match status" value="1"/>
</dbReference>
<proteinExistence type="inferred from homology"/>
<feature type="transmembrane region" description="Helical" evidence="7">
    <location>
        <begin position="235"/>
        <end position="252"/>
    </location>
</feature>
<feature type="transmembrane region" description="Helical" evidence="7">
    <location>
        <begin position="273"/>
        <end position="289"/>
    </location>
</feature>
<accession>A0ABV3Y0F0</accession>
<keyword evidence="8" id="KW-0969">Cilium</keyword>
<dbReference type="RefSeq" id="WP_298386614.1">
    <property type="nucleotide sequence ID" value="NZ_JBFSHR010000007.1"/>
</dbReference>
<feature type="transmembrane region" description="Helical" evidence="7">
    <location>
        <begin position="66"/>
        <end position="86"/>
    </location>
</feature>
<evidence type="ECO:0000256" key="5">
    <source>
        <dbReference type="ARBA" id="ARBA00022989"/>
    </source>
</evidence>
<evidence type="ECO:0000313" key="8">
    <source>
        <dbReference type="EMBL" id="MEX6428875.1"/>
    </source>
</evidence>
<dbReference type="InterPro" id="IPR025505">
    <property type="entry name" value="FHIPEP_CS"/>
</dbReference>
<dbReference type="Pfam" id="PF00771">
    <property type="entry name" value="FHIPEP"/>
    <property type="match status" value="1"/>
</dbReference>
<protein>
    <submittedName>
        <fullName evidence="8">Flagellar biosynthesis protein FlhA</fullName>
    </submittedName>
</protein>
<comment type="similarity">
    <text evidence="2">Belongs to the FHIPEP (flagella/HR/invasion proteins export pore) family.</text>
</comment>
<feature type="transmembrane region" description="Helical" evidence="7">
    <location>
        <begin position="193"/>
        <end position="215"/>
    </location>
</feature>
<feature type="transmembrane region" description="Helical" evidence="7">
    <location>
        <begin position="35"/>
        <end position="54"/>
    </location>
</feature>
<dbReference type="Gene3D" id="3.40.50.12790">
    <property type="entry name" value="FHIPEP family, domain 4"/>
    <property type="match status" value="1"/>
</dbReference>
<dbReference type="InterPro" id="IPR001712">
    <property type="entry name" value="T3SS_FHIPEP"/>
</dbReference>
<feature type="transmembrane region" description="Helical" evidence="7">
    <location>
        <begin position="9"/>
        <end position="29"/>
    </location>
</feature>
<evidence type="ECO:0000256" key="6">
    <source>
        <dbReference type="ARBA" id="ARBA00023136"/>
    </source>
</evidence>
<evidence type="ECO:0000256" key="2">
    <source>
        <dbReference type="ARBA" id="ARBA00008835"/>
    </source>
</evidence>
<keyword evidence="6 7" id="KW-0472">Membrane</keyword>
<organism evidence="8 9">
    <name type="scientific">Ferrimicrobium acidiphilum</name>
    <dbReference type="NCBI Taxonomy" id="121039"/>
    <lineage>
        <taxon>Bacteria</taxon>
        <taxon>Bacillati</taxon>
        <taxon>Actinomycetota</taxon>
        <taxon>Acidimicrobiia</taxon>
        <taxon>Acidimicrobiales</taxon>
        <taxon>Acidimicrobiaceae</taxon>
        <taxon>Ferrimicrobium</taxon>
    </lineage>
</organism>
<dbReference type="PANTHER" id="PTHR30161">
    <property type="entry name" value="FLAGELLAR EXPORT PROTEIN, MEMBRANE FLHA SUBUNIT-RELATED"/>
    <property type="match status" value="1"/>
</dbReference>
<dbReference type="Gene3D" id="3.40.30.60">
    <property type="entry name" value="FHIPEP family, domain 1"/>
    <property type="match status" value="1"/>
</dbReference>
<keyword evidence="8" id="KW-0966">Cell projection</keyword>
<dbReference type="InterPro" id="IPR042194">
    <property type="entry name" value="FHIPEP_1"/>
</dbReference>
<gene>
    <name evidence="8" type="ORF">AB6A68_03365</name>
</gene>
<keyword evidence="3" id="KW-1003">Cell membrane</keyword>
<dbReference type="Gene3D" id="1.10.8.540">
    <property type="entry name" value="FHIPEP family, domain 3"/>
    <property type="match status" value="1"/>
</dbReference>
<feature type="transmembrane region" description="Helical" evidence="7">
    <location>
        <begin position="98"/>
        <end position="124"/>
    </location>
</feature>
<dbReference type="EMBL" id="JBFSHR010000007">
    <property type="protein sequence ID" value="MEX6428875.1"/>
    <property type="molecule type" value="Genomic_DNA"/>
</dbReference>
<dbReference type="Proteomes" id="UP001560267">
    <property type="component" value="Unassembled WGS sequence"/>
</dbReference>
<dbReference type="PRINTS" id="PR00949">
    <property type="entry name" value="TYPE3IMAPROT"/>
</dbReference>
<keyword evidence="8" id="KW-0282">Flagellum</keyword>
<comment type="subcellular location">
    <subcellularLocation>
        <location evidence="1">Cell membrane</location>
        <topology evidence="1">Multi-pass membrane protein</topology>
    </subcellularLocation>
</comment>
<name>A0ABV3Y0F0_9ACTN</name>
<evidence type="ECO:0000256" key="3">
    <source>
        <dbReference type="ARBA" id="ARBA00022475"/>
    </source>
</evidence>
<evidence type="ECO:0000256" key="7">
    <source>
        <dbReference type="SAM" id="Phobius"/>
    </source>
</evidence>
<dbReference type="PROSITE" id="PS00994">
    <property type="entry name" value="FHIPEP"/>
    <property type="match status" value="1"/>
</dbReference>
<keyword evidence="5 7" id="KW-1133">Transmembrane helix</keyword>
<comment type="caution">
    <text evidence="8">The sequence shown here is derived from an EMBL/GenBank/DDBJ whole genome shotgun (WGS) entry which is preliminary data.</text>
</comment>
<evidence type="ECO:0000313" key="9">
    <source>
        <dbReference type="Proteomes" id="UP001560267"/>
    </source>
</evidence>